<accession>H0E0T7</accession>
<name>H0E0T7_9ACTN</name>
<feature type="transmembrane region" description="Helical" evidence="2">
    <location>
        <begin position="193"/>
        <end position="213"/>
    </location>
</feature>
<protein>
    <submittedName>
        <fullName evidence="3">Uncharacterized protein</fullName>
    </submittedName>
</protein>
<keyword evidence="4" id="KW-1185">Reference proteome</keyword>
<feature type="transmembrane region" description="Helical" evidence="2">
    <location>
        <begin position="101"/>
        <end position="123"/>
    </location>
</feature>
<evidence type="ECO:0000256" key="1">
    <source>
        <dbReference type="SAM" id="MobiDB-lite"/>
    </source>
</evidence>
<dbReference type="AlphaFoldDB" id="H0E0T7"/>
<dbReference type="OrthoDB" id="5243216at2"/>
<evidence type="ECO:0000313" key="4">
    <source>
        <dbReference type="Proteomes" id="UP000005143"/>
    </source>
</evidence>
<gene>
    <name evidence="3" type="ORF">PAI11_03950</name>
</gene>
<dbReference type="EMBL" id="AGUD01000012">
    <property type="protein sequence ID" value="EHN12701.1"/>
    <property type="molecule type" value="Genomic_DNA"/>
</dbReference>
<evidence type="ECO:0000256" key="2">
    <source>
        <dbReference type="SAM" id="Phobius"/>
    </source>
</evidence>
<dbReference type="RefSeq" id="WP_007570303.1">
    <property type="nucleotide sequence ID" value="NZ_AGUD01000012.1"/>
</dbReference>
<sequence>MSTQRQRPVRVIPDALDPQQTVEIEKRWLPRGGVLAILAGLLPLIGIILEIGVSRDRPDDAGQVVSVADAITRYAAGDQGQGLHGIQAGVAAVYGDHAASLIGSALLNGLGALLLAPLLYGLLRSAYRRRPSFPTWFQWLPVVGAVVFGIGGTAALVYDAIQRQDFSNLPIAAQTNTAATDALNASRDDLTGLVLLGSFGQMFVAVGIGAAALSAMNVGLLTRVMGIVGVMIAVFTVLPIVQGAPFLRSFWLVALGLILLGRWPGGRPPAWDGGVPRPWPTRAQQIEAAERAREAKASAAAAESQPAPTPKSSGSRKKRRK</sequence>
<feature type="transmembrane region" description="Helical" evidence="2">
    <location>
        <begin position="246"/>
        <end position="263"/>
    </location>
</feature>
<keyword evidence="2" id="KW-0812">Transmembrane</keyword>
<feature type="compositionally biased region" description="Low complexity" evidence="1">
    <location>
        <begin position="297"/>
        <end position="306"/>
    </location>
</feature>
<reference evidence="3 4" key="1">
    <citation type="journal article" date="2013" name="Biodegradation">
        <title>Quantitative proteomic analysis of ibuprofen-degrading Patulibacter sp. strain I11.</title>
        <authorList>
            <person name="Almeida B."/>
            <person name="Kjeldal H."/>
            <person name="Lolas I."/>
            <person name="Knudsen A.D."/>
            <person name="Carvalho G."/>
            <person name="Nielsen K.L."/>
            <person name="Barreto Crespo M.T."/>
            <person name="Stensballe A."/>
            <person name="Nielsen J.L."/>
        </authorList>
    </citation>
    <scope>NUCLEOTIDE SEQUENCE [LARGE SCALE GENOMIC DNA]</scope>
    <source>
        <strain evidence="3 4">I11</strain>
    </source>
</reference>
<feature type="transmembrane region" description="Helical" evidence="2">
    <location>
        <begin position="135"/>
        <end position="158"/>
    </location>
</feature>
<feature type="transmembrane region" description="Helical" evidence="2">
    <location>
        <begin position="34"/>
        <end position="53"/>
    </location>
</feature>
<dbReference type="Proteomes" id="UP000005143">
    <property type="component" value="Unassembled WGS sequence"/>
</dbReference>
<feature type="region of interest" description="Disordered" evidence="1">
    <location>
        <begin position="270"/>
        <end position="321"/>
    </location>
</feature>
<keyword evidence="2" id="KW-0472">Membrane</keyword>
<keyword evidence="2" id="KW-1133">Transmembrane helix</keyword>
<feature type="transmembrane region" description="Helical" evidence="2">
    <location>
        <begin position="220"/>
        <end position="240"/>
    </location>
</feature>
<comment type="caution">
    <text evidence="3">The sequence shown here is derived from an EMBL/GenBank/DDBJ whole genome shotgun (WGS) entry which is preliminary data.</text>
</comment>
<organism evidence="3 4">
    <name type="scientific">Patulibacter medicamentivorans</name>
    <dbReference type="NCBI Taxonomy" id="1097667"/>
    <lineage>
        <taxon>Bacteria</taxon>
        <taxon>Bacillati</taxon>
        <taxon>Actinomycetota</taxon>
        <taxon>Thermoleophilia</taxon>
        <taxon>Solirubrobacterales</taxon>
        <taxon>Patulibacteraceae</taxon>
        <taxon>Patulibacter</taxon>
    </lineage>
</organism>
<evidence type="ECO:0000313" key="3">
    <source>
        <dbReference type="EMBL" id="EHN12701.1"/>
    </source>
</evidence>
<proteinExistence type="predicted"/>